<dbReference type="InterPro" id="IPR016130">
    <property type="entry name" value="Tyr_Pase_AS"/>
</dbReference>
<dbReference type="SUPFAM" id="SSF52799">
    <property type="entry name" value="(Phosphotyrosine protein) phosphatases II"/>
    <property type="match status" value="1"/>
</dbReference>
<keyword evidence="2" id="KW-0732">Signal</keyword>
<evidence type="ECO:0000313" key="3">
    <source>
        <dbReference type="EMBL" id="GAA4387625.1"/>
    </source>
</evidence>
<dbReference type="RefSeq" id="WP_344992403.1">
    <property type="nucleotide sequence ID" value="NZ_BAABFR010000013.1"/>
</dbReference>
<dbReference type="Gene3D" id="3.90.190.10">
    <property type="entry name" value="Protein tyrosine phosphatase superfamily"/>
    <property type="match status" value="1"/>
</dbReference>
<name>A0ABP8JA53_9ACTN</name>
<feature type="chain" id="PRO_5045707477" evidence="2">
    <location>
        <begin position="30"/>
        <end position="299"/>
    </location>
</feature>
<dbReference type="PROSITE" id="PS00383">
    <property type="entry name" value="TYR_PHOSPHATASE_1"/>
    <property type="match status" value="1"/>
</dbReference>
<evidence type="ECO:0000313" key="4">
    <source>
        <dbReference type="Proteomes" id="UP001500635"/>
    </source>
</evidence>
<gene>
    <name evidence="3" type="primary">lipA_1</name>
    <name evidence="3" type="ORF">GCM10023147_12280</name>
</gene>
<dbReference type="InterPro" id="IPR029021">
    <property type="entry name" value="Prot-tyrosine_phosphatase-like"/>
</dbReference>
<organism evidence="3 4">
    <name type="scientific">Tsukamurella soli</name>
    <dbReference type="NCBI Taxonomy" id="644556"/>
    <lineage>
        <taxon>Bacteria</taxon>
        <taxon>Bacillati</taxon>
        <taxon>Actinomycetota</taxon>
        <taxon>Actinomycetes</taxon>
        <taxon>Mycobacteriales</taxon>
        <taxon>Tsukamurellaceae</taxon>
        <taxon>Tsukamurella</taxon>
    </lineage>
</organism>
<dbReference type="PANTHER" id="PTHR31126:SF1">
    <property type="entry name" value="TYROSINE SPECIFIC PROTEIN PHOSPHATASES DOMAIN-CONTAINING PROTEIN"/>
    <property type="match status" value="1"/>
</dbReference>
<protein>
    <submittedName>
        <fullName evidence="3">Tyrosine/lipid phosphatase LipA</fullName>
    </submittedName>
</protein>
<dbReference type="Proteomes" id="UP001500635">
    <property type="component" value="Unassembled WGS sequence"/>
</dbReference>
<dbReference type="Pfam" id="PF13350">
    <property type="entry name" value="Y_phosphatase3"/>
    <property type="match status" value="1"/>
</dbReference>
<comment type="caution">
    <text evidence="3">The sequence shown here is derived from an EMBL/GenBank/DDBJ whole genome shotgun (WGS) entry which is preliminary data.</text>
</comment>
<dbReference type="InterPro" id="IPR026893">
    <property type="entry name" value="Tyr/Ser_Pase_IphP-type"/>
</dbReference>
<dbReference type="EMBL" id="BAABFR010000013">
    <property type="protein sequence ID" value="GAA4387625.1"/>
    <property type="molecule type" value="Genomic_DNA"/>
</dbReference>
<reference evidence="4" key="1">
    <citation type="journal article" date="2019" name="Int. J. Syst. Evol. Microbiol.">
        <title>The Global Catalogue of Microorganisms (GCM) 10K type strain sequencing project: providing services to taxonomists for standard genome sequencing and annotation.</title>
        <authorList>
            <consortium name="The Broad Institute Genomics Platform"/>
            <consortium name="The Broad Institute Genome Sequencing Center for Infectious Disease"/>
            <person name="Wu L."/>
            <person name="Ma J."/>
        </authorList>
    </citation>
    <scope>NUCLEOTIDE SEQUENCE [LARGE SCALE GENOMIC DNA]</scope>
    <source>
        <strain evidence="4">JCM 17688</strain>
    </source>
</reference>
<evidence type="ECO:0000256" key="2">
    <source>
        <dbReference type="SAM" id="SignalP"/>
    </source>
</evidence>
<comment type="similarity">
    <text evidence="1">Belongs to the protein-tyrosine phosphatase family.</text>
</comment>
<keyword evidence="4" id="KW-1185">Reference proteome</keyword>
<proteinExistence type="inferred from homology"/>
<sequence length="299" mass="31132">MLHTRIRRVTAAAVTVAMLALGGGATATAAPAPGTVDSASALALHTPRLQGADNFRDVAGTVGAYPTAGGGHLRPGVDYRSNALILTPADQATVTRLGITTDIDLRTASEIAAAPDRLPAGVKYVNIDILGRSAFGTDQEKAFASVTSPDAAREVMRKLNISFVDDAYERAQYKRVLLTVLNAPGPVVFHCTSGKDRTGWTSAILQLTAGVSHADVMRDYLATNRYSARSITAATTAIAAKKGARAAAIYHVVLGVEPSFLQAGLDELTARYGTVDGYLTRGLGLSAADVSALRAKLVA</sequence>
<accession>A0ABP8JA53</accession>
<evidence type="ECO:0000256" key="1">
    <source>
        <dbReference type="ARBA" id="ARBA00009580"/>
    </source>
</evidence>
<feature type="signal peptide" evidence="2">
    <location>
        <begin position="1"/>
        <end position="29"/>
    </location>
</feature>
<dbReference type="PANTHER" id="PTHR31126">
    <property type="entry name" value="TYROSINE-PROTEIN PHOSPHATASE"/>
    <property type="match status" value="1"/>
</dbReference>